<protein>
    <submittedName>
        <fullName evidence="2">Helix-turn-helix transcriptional regulator</fullName>
    </submittedName>
</protein>
<dbReference type="RefSeq" id="WP_146787016.1">
    <property type="nucleotide sequence ID" value="NZ_CP042434.1"/>
</dbReference>
<dbReference type="KEGG" id="agi:FSB73_21415"/>
<dbReference type="OrthoDB" id="1041855at2"/>
<proteinExistence type="predicted"/>
<dbReference type="InterPro" id="IPR001387">
    <property type="entry name" value="Cro/C1-type_HTH"/>
</dbReference>
<dbReference type="SUPFAM" id="SSF47413">
    <property type="entry name" value="lambda repressor-like DNA-binding domains"/>
    <property type="match status" value="1"/>
</dbReference>
<dbReference type="AlphaFoldDB" id="A0A5B8VQT3"/>
<organism evidence="2 3">
    <name type="scientific">Arachidicoccus ginsenosidivorans</name>
    <dbReference type="NCBI Taxonomy" id="496057"/>
    <lineage>
        <taxon>Bacteria</taxon>
        <taxon>Pseudomonadati</taxon>
        <taxon>Bacteroidota</taxon>
        <taxon>Chitinophagia</taxon>
        <taxon>Chitinophagales</taxon>
        <taxon>Chitinophagaceae</taxon>
        <taxon>Arachidicoccus</taxon>
    </lineage>
</organism>
<dbReference type="GO" id="GO:0003677">
    <property type="term" value="F:DNA binding"/>
    <property type="evidence" value="ECO:0007669"/>
    <property type="project" value="InterPro"/>
</dbReference>
<keyword evidence="3" id="KW-1185">Reference proteome</keyword>
<evidence type="ECO:0000313" key="3">
    <source>
        <dbReference type="Proteomes" id="UP000321291"/>
    </source>
</evidence>
<dbReference type="CDD" id="cd00093">
    <property type="entry name" value="HTH_XRE"/>
    <property type="match status" value="1"/>
</dbReference>
<gene>
    <name evidence="2" type="ORF">FSB73_21415</name>
</gene>
<dbReference type="Gene3D" id="1.10.260.40">
    <property type="entry name" value="lambda repressor-like DNA-binding domains"/>
    <property type="match status" value="1"/>
</dbReference>
<dbReference type="Proteomes" id="UP000321291">
    <property type="component" value="Chromosome"/>
</dbReference>
<sequence>MENKFKTVPLEAMIDKHIGKHGTAKREEFEKELRIDLLGQAIKEVRLERNLTQEQLGELVGVQKAQISKIENSVKNARFETILKVFDALDAKVNFNVVFQPKPNGTSQSFARH</sequence>
<dbReference type="EMBL" id="CP042434">
    <property type="protein sequence ID" value="QEC73840.1"/>
    <property type="molecule type" value="Genomic_DNA"/>
</dbReference>
<dbReference type="Pfam" id="PF01381">
    <property type="entry name" value="HTH_3"/>
    <property type="match status" value="1"/>
</dbReference>
<dbReference type="SMART" id="SM00530">
    <property type="entry name" value="HTH_XRE"/>
    <property type="match status" value="1"/>
</dbReference>
<accession>A0A5B8VQT3</accession>
<evidence type="ECO:0000259" key="1">
    <source>
        <dbReference type="PROSITE" id="PS50943"/>
    </source>
</evidence>
<evidence type="ECO:0000313" key="2">
    <source>
        <dbReference type="EMBL" id="QEC73840.1"/>
    </source>
</evidence>
<reference evidence="2 3" key="1">
    <citation type="journal article" date="2017" name="Int. J. Syst. Evol. Microbiol.">
        <title>Arachidicoccus ginsenosidivorans sp. nov., with ginsenoside-converting activity isolated from ginseng cultivating soil.</title>
        <authorList>
            <person name="Siddiqi M.Z."/>
            <person name="Aslam Z."/>
            <person name="Im W.T."/>
        </authorList>
    </citation>
    <scope>NUCLEOTIDE SEQUENCE [LARGE SCALE GENOMIC DNA]</scope>
    <source>
        <strain evidence="2 3">Gsoil 809</strain>
    </source>
</reference>
<feature type="domain" description="HTH cro/C1-type" evidence="1">
    <location>
        <begin position="42"/>
        <end position="96"/>
    </location>
</feature>
<dbReference type="InterPro" id="IPR010982">
    <property type="entry name" value="Lambda_DNA-bd_dom_sf"/>
</dbReference>
<name>A0A5B8VQT3_9BACT</name>
<dbReference type="PROSITE" id="PS50943">
    <property type="entry name" value="HTH_CROC1"/>
    <property type="match status" value="1"/>
</dbReference>